<feature type="transmembrane region" description="Helical" evidence="7">
    <location>
        <begin position="75"/>
        <end position="92"/>
    </location>
</feature>
<feature type="transmembrane region" description="Helical" evidence="7">
    <location>
        <begin position="104"/>
        <end position="123"/>
    </location>
</feature>
<evidence type="ECO:0000256" key="5">
    <source>
        <dbReference type="ARBA" id="ARBA00022989"/>
    </source>
</evidence>
<dbReference type="Pfam" id="PF07681">
    <property type="entry name" value="DoxX"/>
    <property type="match status" value="1"/>
</dbReference>
<evidence type="ECO:0000313" key="8">
    <source>
        <dbReference type="EMBL" id="OHA55153.1"/>
    </source>
</evidence>
<proteinExistence type="inferred from homology"/>
<gene>
    <name evidence="8" type="ORF">A2388_02860</name>
</gene>
<organism evidence="8 9">
    <name type="scientific">Candidatus Veblenbacteria bacterium RIFOXYB1_FULL_43_13</name>
    <dbReference type="NCBI Taxonomy" id="1802426"/>
    <lineage>
        <taxon>Bacteria</taxon>
        <taxon>Candidatus Vebleniibacteriota</taxon>
    </lineage>
</organism>
<dbReference type="Proteomes" id="UP000177575">
    <property type="component" value="Unassembled WGS sequence"/>
</dbReference>
<comment type="caution">
    <text evidence="8">The sequence shown here is derived from an EMBL/GenBank/DDBJ whole genome shotgun (WGS) entry which is preliminary data.</text>
</comment>
<feature type="transmembrane region" description="Helical" evidence="7">
    <location>
        <begin position="50"/>
        <end position="68"/>
    </location>
</feature>
<evidence type="ECO:0008006" key="10">
    <source>
        <dbReference type="Google" id="ProtNLM"/>
    </source>
</evidence>
<dbReference type="PANTHER" id="PTHR33452">
    <property type="entry name" value="OXIDOREDUCTASE CATD-RELATED"/>
    <property type="match status" value="1"/>
</dbReference>
<evidence type="ECO:0000256" key="2">
    <source>
        <dbReference type="ARBA" id="ARBA00006679"/>
    </source>
</evidence>
<dbReference type="InterPro" id="IPR032808">
    <property type="entry name" value="DoxX"/>
</dbReference>
<evidence type="ECO:0000256" key="1">
    <source>
        <dbReference type="ARBA" id="ARBA00004651"/>
    </source>
</evidence>
<sequence>MLLKIPYYQDAGLLLVRIGLGAVFIIHGWQKWQNLDGVTNFFTGLGIPGWMVYLVAATELVGGVAVLFGWLARFFSLGLVVIMVVAIISVNFKKGFVGGYEFDLVLLLMALAIALAGSGRYRLKIANWNNHQI</sequence>
<evidence type="ECO:0000256" key="7">
    <source>
        <dbReference type="SAM" id="Phobius"/>
    </source>
</evidence>
<reference evidence="8 9" key="1">
    <citation type="journal article" date="2016" name="Nat. Commun.">
        <title>Thousands of microbial genomes shed light on interconnected biogeochemical processes in an aquifer system.</title>
        <authorList>
            <person name="Anantharaman K."/>
            <person name="Brown C.T."/>
            <person name="Hug L.A."/>
            <person name="Sharon I."/>
            <person name="Castelle C.J."/>
            <person name="Probst A.J."/>
            <person name="Thomas B.C."/>
            <person name="Singh A."/>
            <person name="Wilkins M.J."/>
            <person name="Karaoz U."/>
            <person name="Brodie E.L."/>
            <person name="Williams K.H."/>
            <person name="Hubbard S.S."/>
            <person name="Banfield J.F."/>
        </authorList>
    </citation>
    <scope>NUCLEOTIDE SEQUENCE [LARGE SCALE GENOMIC DNA]</scope>
</reference>
<name>A0A1G2Q3J7_9BACT</name>
<dbReference type="GO" id="GO:0005886">
    <property type="term" value="C:plasma membrane"/>
    <property type="evidence" value="ECO:0007669"/>
    <property type="project" value="UniProtKB-SubCell"/>
</dbReference>
<accession>A0A1G2Q3J7</accession>
<keyword evidence="4 7" id="KW-0812">Transmembrane</keyword>
<comment type="subcellular location">
    <subcellularLocation>
        <location evidence="1">Cell membrane</location>
        <topology evidence="1">Multi-pass membrane protein</topology>
    </subcellularLocation>
</comment>
<comment type="similarity">
    <text evidence="2">Belongs to the DoxX family.</text>
</comment>
<feature type="transmembrane region" description="Helical" evidence="7">
    <location>
        <begin position="12"/>
        <end position="30"/>
    </location>
</feature>
<keyword evidence="6 7" id="KW-0472">Membrane</keyword>
<protein>
    <recommendedName>
        <fullName evidence="10">Oxidoreductase</fullName>
    </recommendedName>
</protein>
<evidence type="ECO:0000256" key="4">
    <source>
        <dbReference type="ARBA" id="ARBA00022692"/>
    </source>
</evidence>
<keyword evidence="3" id="KW-1003">Cell membrane</keyword>
<evidence type="ECO:0000256" key="3">
    <source>
        <dbReference type="ARBA" id="ARBA00022475"/>
    </source>
</evidence>
<evidence type="ECO:0000313" key="9">
    <source>
        <dbReference type="Proteomes" id="UP000177575"/>
    </source>
</evidence>
<dbReference type="EMBL" id="MHTC01000024">
    <property type="protein sequence ID" value="OHA55153.1"/>
    <property type="molecule type" value="Genomic_DNA"/>
</dbReference>
<dbReference type="PANTHER" id="PTHR33452:SF1">
    <property type="entry name" value="INNER MEMBRANE PROTEIN YPHA-RELATED"/>
    <property type="match status" value="1"/>
</dbReference>
<evidence type="ECO:0000256" key="6">
    <source>
        <dbReference type="ARBA" id="ARBA00023136"/>
    </source>
</evidence>
<dbReference type="AlphaFoldDB" id="A0A1G2Q3J7"/>
<keyword evidence="5 7" id="KW-1133">Transmembrane helix</keyword>
<dbReference type="InterPro" id="IPR051907">
    <property type="entry name" value="DoxX-like_oxidoreductase"/>
</dbReference>